<feature type="domain" description="3-hydroxyacyl-CoA dehydrogenase NAD binding" evidence="3">
    <location>
        <begin position="20"/>
        <end position="193"/>
    </location>
</feature>
<dbReference type="PANTHER" id="PTHR48075:SF5">
    <property type="entry name" value="3-HYDROXYBUTYRYL-COA DEHYDROGENASE"/>
    <property type="match status" value="1"/>
</dbReference>
<dbReference type="EMBL" id="JAPFQA010000030">
    <property type="protein sequence ID" value="MCZ8548547.1"/>
    <property type="molecule type" value="Genomic_DNA"/>
</dbReference>
<dbReference type="PANTHER" id="PTHR48075">
    <property type="entry name" value="3-HYDROXYACYL-COA DEHYDROGENASE FAMILY PROTEIN"/>
    <property type="match status" value="1"/>
</dbReference>
<dbReference type="SUPFAM" id="SSF51735">
    <property type="entry name" value="NAD(P)-binding Rossmann-fold domains"/>
    <property type="match status" value="1"/>
</dbReference>
<keyword evidence="1" id="KW-0560">Oxidoreductase</keyword>
<dbReference type="InterPro" id="IPR008927">
    <property type="entry name" value="6-PGluconate_DH-like_C_sf"/>
</dbReference>
<dbReference type="Pfam" id="PF02737">
    <property type="entry name" value="3HCDH_N"/>
    <property type="match status" value="1"/>
</dbReference>
<proteinExistence type="predicted"/>
<organism evidence="4 5">
    <name type="scientific">Mesorhizobium qingshengii</name>
    <dbReference type="NCBI Taxonomy" id="1165689"/>
    <lineage>
        <taxon>Bacteria</taxon>
        <taxon>Pseudomonadati</taxon>
        <taxon>Pseudomonadota</taxon>
        <taxon>Alphaproteobacteria</taxon>
        <taxon>Hyphomicrobiales</taxon>
        <taxon>Phyllobacteriaceae</taxon>
        <taxon>Mesorhizobium</taxon>
    </lineage>
</organism>
<protein>
    <submittedName>
        <fullName evidence="4">3-hydroxyacyl-CoA dehydrogenase NAD-binding domain-containing protein</fullName>
    </submittedName>
</protein>
<reference evidence="4" key="1">
    <citation type="submission" date="2022-11" db="EMBL/GenBank/DDBJ databases">
        <authorList>
            <person name="Coimbra C."/>
        </authorList>
    </citation>
    <scope>NUCLEOTIDE SEQUENCE</scope>
    <source>
        <strain evidence="4">Jales19</strain>
    </source>
</reference>
<accession>A0ABT4R3Z7</accession>
<dbReference type="SUPFAM" id="SSF48179">
    <property type="entry name" value="6-phosphogluconate dehydrogenase C-terminal domain-like"/>
    <property type="match status" value="1"/>
</dbReference>
<dbReference type="Pfam" id="PF00725">
    <property type="entry name" value="3HCDH"/>
    <property type="match status" value="1"/>
</dbReference>
<dbReference type="Proteomes" id="UP001152178">
    <property type="component" value="Unassembled WGS sequence"/>
</dbReference>
<dbReference type="Gene3D" id="1.10.1040.10">
    <property type="entry name" value="N-(1-d-carboxylethyl)-l-norvaline Dehydrogenase, domain 2"/>
    <property type="match status" value="1"/>
</dbReference>
<dbReference type="InterPro" id="IPR036291">
    <property type="entry name" value="NAD(P)-bd_dom_sf"/>
</dbReference>
<dbReference type="InterPro" id="IPR006108">
    <property type="entry name" value="3HC_DH_C"/>
</dbReference>
<dbReference type="InterPro" id="IPR006176">
    <property type="entry name" value="3-OHacyl-CoA_DH_NAD-bd"/>
</dbReference>
<comment type="caution">
    <text evidence="4">The sequence shown here is derived from an EMBL/GenBank/DDBJ whole genome shotgun (WGS) entry which is preliminary data.</text>
</comment>
<name>A0ABT4R3Z7_9HYPH</name>
<gene>
    <name evidence="4" type="ORF">OOJ09_30665</name>
</gene>
<dbReference type="RefSeq" id="WP_269908796.1">
    <property type="nucleotide sequence ID" value="NZ_JAPFQA010000030.1"/>
</dbReference>
<feature type="domain" description="3-hydroxyacyl-CoA dehydrogenase C-terminal" evidence="2">
    <location>
        <begin position="197"/>
        <end position="263"/>
    </location>
</feature>
<evidence type="ECO:0000259" key="3">
    <source>
        <dbReference type="Pfam" id="PF02737"/>
    </source>
</evidence>
<dbReference type="InterPro" id="IPR013328">
    <property type="entry name" value="6PGD_dom2"/>
</dbReference>
<evidence type="ECO:0000256" key="1">
    <source>
        <dbReference type="ARBA" id="ARBA00023002"/>
    </source>
</evidence>
<keyword evidence="5" id="KW-1185">Reference proteome</keyword>
<sequence>MPNTNAEKGDLAVNADEIRHIAVVGTGTIGISWAALFLANGFDVTATDVRPEAEAALRSGVDQTLPSLDRGGKTSRKGVLRFSASLEDCCRDADFVQENAIEREPEKVVLLSQIDAVARPDVVIASSTSAISITAIQKACTRPQRVVLGHPFNPPHLIPLVELAGGEQTEAWAIDLAERLYRRLGKATIRLNKEIYGHVANRLQAAIFREAIHLLESGVASAEDIDRAVTEGPGLRWALMGPFLTYHLAGGRNGIRGFMQQFAPLQQRLWAELGGPILDPALQALVVEAVDKAVAGRNVAEIAADRDRRLQALLIARSTPAQTEGAG</sequence>
<evidence type="ECO:0000313" key="4">
    <source>
        <dbReference type="EMBL" id="MCZ8548547.1"/>
    </source>
</evidence>
<dbReference type="Gene3D" id="3.40.50.720">
    <property type="entry name" value="NAD(P)-binding Rossmann-like Domain"/>
    <property type="match status" value="1"/>
</dbReference>
<evidence type="ECO:0000313" key="5">
    <source>
        <dbReference type="Proteomes" id="UP001152178"/>
    </source>
</evidence>
<evidence type="ECO:0000259" key="2">
    <source>
        <dbReference type="Pfam" id="PF00725"/>
    </source>
</evidence>